<accession>A0A6N6MIQ7</accession>
<proteinExistence type="predicted"/>
<dbReference type="Proteomes" id="UP000441523">
    <property type="component" value="Unassembled WGS sequence"/>
</dbReference>
<comment type="caution">
    <text evidence="1">The sequence shown here is derived from an EMBL/GenBank/DDBJ whole genome shotgun (WGS) entry which is preliminary data.</text>
</comment>
<dbReference type="AlphaFoldDB" id="A0A6N6MIQ7"/>
<evidence type="ECO:0000313" key="2">
    <source>
        <dbReference type="Proteomes" id="UP000441523"/>
    </source>
</evidence>
<dbReference type="EMBL" id="VZZJ01000035">
    <property type="protein sequence ID" value="KAB1069870.1"/>
    <property type="molecule type" value="Genomic_DNA"/>
</dbReference>
<gene>
    <name evidence="1" type="ORF">F6X51_24435</name>
</gene>
<reference evidence="1 2" key="1">
    <citation type="submission" date="2019-09" db="EMBL/GenBank/DDBJ databases">
        <title>YIM 132548 draft genome.</title>
        <authorList>
            <person name="Jiang L."/>
        </authorList>
    </citation>
    <scope>NUCLEOTIDE SEQUENCE [LARGE SCALE GENOMIC DNA]</scope>
    <source>
        <strain evidence="1 2">YIM 132548</strain>
    </source>
</reference>
<dbReference type="RefSeq" id="WP_150966396.1">
    <property type="nucleotide sequence ID" value="NZ_VZZJ01000035.1"/>
</dbReference>
<protein>
    <submittedName>
        <fullName evidence="1">Uncharacterized protein</fullName>
    </submittedName>
</protein>
<name>A0A6N6MIQ7_9HYPH</name>
<keyword evidence="2" id="KW-1185">Reference proteome</keyword>
<evidence type="ECO:0000313" key="1">
    <source>
        <dbReference type="EMBL" id="KAB1069870.1"/>
    </source>
</evidence>
<sequence length="85" mass="9248">MSDGNDPRMVPLPAAAEQALNQIADALGITTALLGRSGDEARARAGEVPSLFEASVLLQAYLKIEDHRTRQYLLDFIQSAARPRQ</sequence>
<organism evidence="1 2">
    <name type="scientific">Methylobacterium planeticum</name>
    <dbReference type="NCBI Taxonomy" id="2615211"/>
    <lineage>
        <taxon>Bacteria</taxon>
        <taxon>Pseudomonadati</taxon>
        <taxon>Pseudomonadota</taxon>
        <taxon>Alphaproteobacteria</taxon>
        <taxon>Hyphomicrobiales</taxon>
        <taxon>Methylobacteriaceae</taxon>
        <taxon>Methylobacterium</taxon>
    </lineage>
</organism>